<feature type="region of interest" description="Disordered" evidence="1">
    <location>
        <begin position="55"/>
        <end position="101"/>
    </location>
</feature>
<keyword evidence="3" id="KW-1185">Reference proteome</keyword>
<dbReference type="WBParaSite" id="HPBE_0000158101-mRNA-1">
    <property type="protein sequence ID" value="HPBE_0000158101-mRNA-1"/>
    <property type="gene ID" value="HPBE_0000158101"/>
</dbReference>
<feature type="compositionally biased region" description="Polar residues" evidence="1">
    <location>
        <begin position="1"/>
        <end position="16"/>
    </location>
</feature>
<reference evidence="2 3" key="1">
    <citation type="submission" date="2018-11" db="EMBL/GenBank/DDBJ databases">
        <authorList>
            <consortium name="Pathogen Informatics"/>
        </authorList>
    </citation>
    <scope>NUCLEOTIDE SEQUENCE [LARGE SCALE GENOMIC DNA]</scope>
</reference>
<protein>
    <submittedName>
        <fullName evidence="2 4">Uncharacterized protein</fullName>
    </submittedName>
</protein>
<organism evidence="3 4">
    <name type="scientific">Heligmosomoides polygyrus</name>
    <name type="common">Parasitic roundworm</name>
    <dbReference type="NCBI Taxonomy" id="6339"/>
    <lineage>
        <taxon>Eukaryota</taxon>
        <taxon>Metazoa</taxon>
        <taxon>Ecdysozoa</taxon>
        <taxon>Nematoda</taxon>
        <taxon>Chromadorea</taxon>
        <taxon>Rhabditida</taxon>
        <taxon>Rhabditina</taxon>
        <taxon>Rhabditomorpha</taxon>
        <taxon>Strongyloidea</taxon>
        <taxon>Heligmosomidae</taxon>
        <taxon>Heligmosomoides</taxon>
    </lineage>
</organism>
<evidence type="ECO:0000313" key="4">
    <source>
        <dbReference type="WBParaSite" id="HPBE_0000158101-mRNA-1"/>
    </source>
</evidence>
<evidence type="ECO:0000313" key="3">
    <source>
        <dbReference type="Proteomes" id="UP000050761"/>
    </source>
</evidence>
<dbReference type="EMBL" id="UZAH01001812">
    <property type="protein sequence ID" value="VDO20075.1"/>
    <property type="molecule type" value="Genomic_DNA"/>
</dbReference>
<dbReference type="AlphaFoldDB" id="A0A183F5Y9"/>
<sequence>MALGNYGTNLTRTSGQEVVPFRSETATPLPPSRGRNRRTATVEEVFTPQALTSPVLQRQSTLTTSRRARTEASRLKTTSSISSPLATKRVTRRPQHYESDTFSTLTRKRHVITKHPTLREAVAPSFELPRTTARPAPLRPVQPAGTAFANAATSTAPTRRKARTPATTTTTTAVEKKVTTRPRTRAKRSAPVHGICCWNNVCDCVLVDILRSQPLVTLFEKKRKKVKILINPDANEGFTAAEVEEPTPRRTRRGRLAAVESNAAEC</sequence>
<name>A0A183F5Y9_HELPZ</name>
<reference evidence="4" key="2">
    <citation type="submission" date="2019-09" db="UniProtKB">
        <authorList>
            <consortium name="WormBaseParasite"/>
        </authorList>
    </citation>
    <scope>IDENTIFICATION</scope>
</reference>
<feature type="region of interest" description="Disordered" evidence="1">
    <location>
        <begin position="1"/>
        <end position="39"/>
    </location>
</feature>
<feature type="compositionally biased region" description="Low complexity" evidence="1">
    <location>
        <begin position="56"/>
        <end position="65"/>
    </location>
</feature>
<accession>A0A183F5Y9</accession>
<accession>A0A3P7X2Y3</accession>
<evidence type="ECO:0000313" key="2">
    <source>
        <dbReference type="EMBL" id="VDO20075.1"/>
    </source>
</evidence>
<evidence type="ECO:0000256" key="1">
    <source>
        <dbReference type="SAM" id="MobiDB-lite"/>
    </source>
</evidence>
<feature type="region of interest" description="Disordered" evidence="1">
    <location>
        <begin position="244"/>
        <end position="266"/>
    </location>
</feature>
<dbReference type="Proteomes" id="UP000050761">
    <property type="component" value="Unassembled WGS sequence"/>
</dbReference>
<feature type="compositionally biased region" description="Polar residues" evidence="1">
    <location>
        <begin position="76"/>
        <end position="85"/>
    </location>
</feature>
<proteinExistence type="predicted"/>
<dbReference type="OrthoDB" id="10643372at2759"/>
<gene>
    <name evidence="2" type="ORF">HPBE_LOCUS1582</name>
</gene>